<accession>A0A0D8XVY5</accession>
<dbReference type="AlphaFoldDB" id="A0A0D8XVY5"/>
<keyword evidence="3" id="KW-1185">Reference proteome</keyword>
<reference evidence="3" key="2">
    <citation type="journal article" date="2016" name="Sci. Rep.">
        <title>Dictyocaulus viviparus genome, variome and transcriptome elucidate lungworm biology and support future intervention.</title>
        <authorList>
            <person name="McNulty S.N."/>
            <person name="Strube C."/>
            <person name="Rosa B.A."/>
            <person name="Martin J.C."/>
            <person name="Tyagi R."/>
            <person name="Choi Y.J."/>
            <person name="Wang Q."/>
            <person name="Hallsworth Pepin K."/>
            <person name="Zhang X."/>
            <person name="Ozersky P."/>
            <person name="Wilson R.K."/>
            <person name="Sternberg P.W."/>
            <person name="Gasser R.B."/>
            <person name="Mitreva M."/>
        </authorList>
    </citation>
    <scope>NUCLEOTIDE SEQUENCE [LARGE SCALE GENOMIC DNA]</scope>
    <source>
        <strain evidence="3">HannoverDv2000</strain>
    </source>
</reference>
<dbReference type="OrthoDB" id="5946976at2759"/>
<dbReference type="Gene3D" id="3.40.710.10">
    <property type="entry name" value="DD-peptidase/beta-lactamase superfamily"/>
    <property type="match status" value="1"/>
</dbReference>
<protein>
    <recommendedName>
        <fullName evidence="1">Beta-lactamase-related domain-containing protein</fullName>
    </recommendedName>
</protein>
<proteinExistence type="predicted"/>
<feature type="domain" description="Beta-lactamase-related" evidence="1">
    <location>
        <begin position="65"/>
        <end position="142"/>
    </location>
</feature>
<dbReference type="EMBL" id="KN716349">
    <property type="protein sequence ID" value="KJH46521.1"/>
    <property type="molecule type" value="Genomic_DNA"/>
</dbReference>
<dbReference type="PANTHER" id="PTHR46825">
    <property type="entry name" value="D-ALANYL-D-ALANINE-CARBOXYPEPTIDASE/ENDOPEPTIDASE AMPH"/>
    <property type="match status" value="1"/>
</dbReference>
<organism evidence="2 3">
    <name type="scientific">Dictyocaulus viviparus</name>
    <name type="common">Bovine lungworm</name>
    <dbReference type="NCBI Taxonomy" id="29172"/>
    <lineage>
        <taxon>Eukaryota</taxon>
        <taxon>Metazoa</taxon>
        <taxon>Ecdysozoa</taxon>
        <taxon>Nematoda</taxon>
        <taxon>Chromadorea</taxon>
        <taxon>Rhabditida</taxon>
        <taxon>Rhabditina</taxon>
        <taxon>Rhabditomorpha</taxon>
        <taxon>Strongyloidea</taxon>
        <taxon>Metastrongylidae</taxon>
        <taxon>Dictyocaulus</taxon>
    </lineage>
</organism>
<dbReference type="Proteomes" id="UP000053766">
    <property type="component" value="Unassembled WGS sequence"/>
</dbReference>
<dbReference type="InterPro" id="IPR001466">
    <property type="entry name" value="Beta-lactam-related"/>
</dbReference>
<dbReference type="Pfam" id="PF00144">
    <property type="entry name" value="Beta-lactamase"/>
    <property type="match status" value="1"/>
</dbReference>
<gene>
    <name evidence="2" type="ORF">DICVIV_07425</name>
</gene>
<evidence type="ECO:0000259" key="1">
    <source>
        <dbReference type="Pfam" id="PF00144"/>
    </source>
</evidence>
<sequence length="154" mass="17911">MEMEAEMLNTETKPYQITPLLGRYRPKYYVIWRSDEFSWNGRTIPHTALYGTSFINSTRLDLAIEQEASPQNSYRIASISKTITAMGIAEMINRRLLTLDTKVFGVKGILSSLDVRYAHPWLRSITIRHLLEHSTGGWHNTERIEFNRMPQTSY</sequence>
<reference evidence="2 3" key="1">
    <citation type="submission" date="2013-11" db="EMBL/GenBank/DDBJ databases">
        <title>Draft genome of the bovine lungworm Dictyocaulus viviparus.</title>
        <authorList>
            <person name="Mitreva M."/>
        </authorList>
    </citation>
    <scope>NUCLEOTIDE SEQUENCE [LARGE SCALE GENOMIC DNA]</scope>
    <source>
        <strain evidence="2 3">HannoverDv2000</strain>
    </source>
</reference>
<dbReference type="InterPro" id="IPR050491">
    <property type="entry name" value="AmpC-like"/>
</dbReference>
<evidence type="ECO:0000313" key="3">
    <source>
        <dbReference type="Proteomes" id="UP000053766"/>
    </source>
</evidence>
<dbReference type="PANTHER" id="PTHR46825:SF9">
    <property type="entry name" value="BETA-LACTAMASE-RELATED DOMAIN-CONTAINING PROTEIN"/>
    <property type="match status" value="1"/>
</dbReference>
<dbReference type="InterPro" id="IPR012338">
    <property type="entry name" value="Beta-lactam/transpept-like"/>
</dbReference>
<dbReference type="STRING" id="29172.A0A0D8XVY5"/>
<dbReference type="SUPFAM" id="SSF56601">
    <property type="entry name" value="beta-lactamase/transpeptidase-like"/>
    <property type="match status" value="1"/>
</dbReference>
<evidence type="ECO:0000313" key="2">
    <source>
        <dbReference type="EMBL" id="KJH46521.1"/>
    </source>
</evidence>
<name>A0A0D8XVY5_DICVI</name>